<proteinExistence type="predicted"/>
<evidence type="ECO:0000313" key="2">
    <source>
        <dbReference type="Proteomes" id="UP000233556"/>
    </source>
</evidence>
<organism evidence="1 2">
    <name type="scientific">Limosa lapponica baueri</name>
    <dbReference type="NCBI Taxonomy" id="1758121"/>
    <lineage>
        <taxon>Eukaryota</taxon>
        <taxon>Metazoa</taxon>
        <taxon>Chordata</taxon>
        <taxon>Craniata</taxon>
        <taxon>Vertebrata</taxon>
        <taxon>Euteleostomi</taxon>
        <taxon>Archelosauria</taxon>
        <taxon>Archosauria</taxon>
        <taxon>Dinosauria</taxon>
        <taxon>Saurischia</taxon>
        <taxon>Theropoda</taxon>
        <taxon>Coelurosauria</taxon>
        <taxon>Aves</taxon>
        <taxon>Neognathae</taxon>
        <taxon>Neoaves</taxon>
        <taxon>Charadriiformes</taxon>
        <taxon>Scolopacidae</taxon>
        <taxon>Limosa</taxon>
    </lineage>
</organism>
<sequence length="323" mass="37047">MRKMTLLLHGTAGKVYFIWVLLQETAWLFQTNLMHTLSKNKSVSEEVNGSLEKMRRARVEFCKGNYCTIRYGATPQNAKDAFKYTLAAKNCIYVVHAQLYLSPNKYDQLSIFLTLHLIQKAKSEDLFENLSSLFAMPPYTKPLDTHANGKTSAGQALRVPMPKLLRTYINSKQAAFQALGNRYGVPVPENMYHMCESLPERTFRGDISQKIEIVQPFQMPFKYECRFDPQFCTFSCKGCNIYHVMTFIWGALSQGNLIYMTSDLELETFQAAGPIKDTKFQSKPAYLCLFYHEKGNVNSHLQFFLTVDKVNPSVREKLKSKGK</sequence>
<gene>
    <name evidence="1" type="ORF">llap_1887</name>
</gene>
<reference evidence="2" key="2">
    <citation type="submission" date="2017-12" db="EMBL/GenBank/DDBJ databases">
        <title>Genome sequence of the Bar-tailed Godwit (Limosa lapponica baueri).</title>
        <authorList>
            <person name="Lima N.C.B."/>
            <person name="Parody-Merino A.M."/>
            <person name="Battley P.F."/>
            <person name="Fidler A.E."/>
            <person name="Prosdocimi F."/>
        </authorList>
    </citation>
    <scope>NUCLEOTIDE SEQUENCE [LARGE SCALE GENOMIC DNA]</scope>
</reference>
<dbReference type="EMBL" id="KZ505669">
    <property type="protein sequence ID" value="PKU47778.1"/>
    <property type="molecule type" value="Genomic_DNA"/>
</dbReference>
<evidence type="ECO:0000313" key="1">
    <source>
        <dbReference type="EMBL" id="PKU47778.1"/>
    </source>
</evidence>
<dbReference type="Proteomes" id="UP000233556">
    <property type="component" value="Unassembled WGS sequence"/>
</dbReference>
<reference evidence="2" key="1">
    <citation type="submission" date="2017-11" db="EMBL/GenBank/DDBJ databases">
        <authorList>
            <person name="Lima N.C."/>
            <person name="Parody-Merino A.M."/>
            <person name="Battley P.F."/>
            <person name="Fidler A.E."/>
            <person name="Prosdocimi F."/>
        </authorList>
    </citation>
    <scope>NUCLEOTIDE SEQUENCE [LARGE SCALE GENOMIC DNA]</scope>
</reference>
<name>A0A2I0UNZ6_LIMLA</name>
<accession>A0A2I0UNZ6</accession>
<dbReference type="AlphaFoldDB" id="A0A2I0UNZ6"/>
<protein>
    <submittedName>
        <fullName evidence="1">Uncharacterized protein</fullName>
    </submittedName>
</protein>
<keyword evidence="2" id="KW-1185">Reference proteome</keyword>